<proteinExistence type="inferred from homology"/>
<organism evidence="4">
    <name type="scientific">marine sediment metagenome</name>
    <dbReference type="NCBI Taxonomy" id="412755"/>
    <lineage>
        <taxon>unclassified sequences</taxon>
        <taxon>metagenomes</taxon>
        <taxon>ecological metagenomes</taxon>
    </lineage>
</organism>
<dbReference type="PANTHER" id="PTHR43335">
    <property type="entry name" value="ABC TRANSPORTER, ATP-BINDING PROTEIN"/>
    <property type="match status" value="1"/>
</dbReference>
<protein>
    <recommendedName>
        <fullName evidence="3">ABC transporter domain-containing protein</fullName>
    </recommendedName>
</protein>
<evidence type="ECO:0000256" key="2">
    <source>
        <dbReference type="ARBA" id="ARBA00022448"/>
    </source>
</evidence>
<name>X1TWQ9_9ZZZZ</name>
<accession>X1TWQ9</accession>
<dbReference type="InterPro" id="IPR003439">
    <property type="entry name" value="ABC_transporter-like_ATP-bd"/>
</dbReference>
<feature type="domain" description="ABC transporter" evidence="3">
    <location>
        <begin position="2"/>
        <end position="183"/>
    </location>
</feature>
<dbReference type="EMBL" id="BARW01028149">
    <property type="protein sequence ID" value="GAJ09783.1"/>
    <property type="molecule type" value="Genomic_DNA"/>
</dbReference>
<evidence type="ECO:0000259" key="3">
    <source>
        <dbReference type="PROSITE" id="PS50893"/>
    </source>
</evidence>
<dbReference type="GO" id="GO:0005524">
    <property type="term" value="F:ATP binding"/>
    <property type="evidence" value="ECO:0007669"/>
    <property type="project" value="InterPro"/>
</dbReference>
<dbReference type="AlphaFoldDB" id="X1TWQ9"/>
<dbReference type="Pfam" id="PF00005">
    <property type="entry name" value="ABC_tran"/>
    <property type="match status" value="1"/>
</dbReference>
<evidence type="ECO:0000256" key="1">
    <source>
        <dbReference type="ARBA" id="ARBA00005417"/>
    </source>
</evidence>
<dbReference type="InterPro" id="IPR027417">
    <property type="entry name" value="P-loop_NTPase"/>
</dbReference>
<dbReference type="SUPFAM" id="SSF52540">
    <property type="entry name" value="P-loop containing nucleoside triphosphate hydrolases"/>
    <property type="match status" value="1"/>
</dbReference>
<dbReference type="PANTHER" id="PTHR43335:SF3">
    <property type="entry name" value="ABC TRANSPORTER"/>
    <property type="match status" value="1"/>
</dbReference>
<dbReference type="PROSITE" id="PS50893">
    <property type="entry name" value="ABC_TRANSPORTER_2"/>
    <property type="match status" value="1"/>
</dbReference>
<reference evidence="4" key="1">
    <citation type="journal article" date="2014" name="Front. Microbiol.">
        <title>High frequency of phylogenetically diverse reductive dehalogenase-homologous genes in deep subseafloor sedimentary metagenomes.</title>
        <authorList>
            <person name="Kawai M."/>
            <person name="Futagami T."/>
            <person name="Toyoda A."/>
            <person name="Takaki Y."/>
            <person name="Nishi S."/>
            <person name="Hori S."/>
            <person name="Arai W."/>
            <person name="Tsubouchi T."/>
            <person name="Morono Y."/>
            <person name="Uchiyama I."/>
            <person name="Ito T."/>
            <person name="Fujiyama A."/>
            <person name="Inagaki F."/>
            <person name="Takami H."/>
        </authorList>
    </citation>
    <scope>NUCLEOTIDE SEQUENCE</scope>
    <source>
        <strain evidence="4">Expedition CK06-06</strain>
    </source>
</reference>
<sequence>LLRPSAGMARIGGINVLAYPQEVKKLVGYMPDYFGVYEGMRVEEYLDFFGAAMRISVRRRRGLIADVLALTDLTGKRDDYVETLSRGVRQRLCLARTLIHDPKVLLLDEPASGLDPRGRIEVRALIKELSSMGKTILISSHILTELAEFSTKIAIIERGTITASGPVSRILKQFRQQRVVEIEVTAKAEKAEELLREDGLISSLRTHGRTLRFQTTGSDEEIGKMHRRLVDADIPVLWVREIPVDLEEVFLKVT</sequence>
<comment type="similarity">
    <text evidence="1">Belongs to the ABC transporter superfamily.</text>
</comment>
<gene>
    <name evidence="4" type="ORF">S12H4_45516</name>
</gene>
<feature type="non-terminal residue" evidence="4">
    <location>
        <position position="1"/>
    </location>
</feature>
<keyword evidence="2" id="KW-0813">Transport</keyword>
<dbReference type="GO" id="GO:0016887">
    <property type="term" value="F:ATP hydrolysis activity"/>
    <property type="evidence" value="ECO:0007669"/>
    <property type="project" value="InterPro"/>
</dbReference>
<evidence type="ECO:0000313" key="4">
    <source>
        <dbReference type="EMBL" id="GAJ09783.1"/>
    </source>
</evidence>
<feature type="non-terminal residue" evidence="4">
    <location>
        <position position="254"/>
    </location>
</feature>
<comment type="caution">
    <text evidence="4">The sequence shown here is derived from an EMBL/GenBank/DDBJ whole genome shotgun (WGS) entry which is preliminary data.</text>
</comment>
<dbReference type="Gene3D" id="3.40.50.300">
    <property type="entry name" value="P-loop containing nucleotide triphosphate hydrolases"/>
    <property type="match status" value="1"/>
</dbReference>